<protein>
    <submittedName>
        <fullName evidence="2">Uncharacterized protein</fullName>
    </submittedName>
</protein>
<dbReference type="OrthoDB" id="3249986at2759"/>
<gene>
    <name evidence="2" type="ORF">A7U60_g7243</name>
</gene>
<proteinExistence type="predicted"/>
<feature type="region of interest" description="Disordered" evidence="1">
    <location>
        <begin position="199"/>
        <end position="230"/>
    </location>
</feature>
<sequence>MATDDDCYSLTVRPEDLLLACVAYSRPEMLALDKIISLHSQNALVLGAEVEQSKSIADLPVELLLRIRAELQSTLFASLKAEAAAALEQYQAALVEGICPDCFWWNSDVYGSDVWTWVENGYRGACSCAIVGDIDPRSPSETKRHILRKFQGIDIGTRGSWLRAYIQRTYLDEKTSAWSFARGILAQFGCKHRFERPQSQYPSAPAATSPMPTVPEDTTTTTAISGQPEVKKTPRRITSCDFGALVRIFQRPERNESEEPEITLRRLLRELDLKAPADDEPSIALQIANHRFCILFPPDRSCTLFRLCNPVRRQDSPAHSLFEAFPRPAWTGMQLHGLLSVICCAHCVAQVVCIRLFSLLAELMLVFRSSIGPVP</sequence>
<evidence type="ECO:0000313" key="2">
    <source>
        <dbReference type="EMBL" id="OCB85594.1"/>
    </source>
</evidence>
<evidence type="ECO:0000313" key="3">
    <source>
        <dbReference type="Proteomes" id="UP000757232"/>
    </source>
</evidence>
<organism evidence="2 3">
    <name type="scientific">Sanghuangporus baumii</name>
    <name type="common">Phellinus baumii</name>
    <dbReference type="NCBI Taxonomy" id="108892"/>
    <lineage>
        <taxon>Eukaryota</taxon>
        <taxon>Fungi</taxon>
        <taxon>Dikarya</taxon>
        <taxon>Basidiomycota</taxon>
        <taxon>Agaricomycotina</taxon>
        <taxon>Agaricomycetes</taxon>
        <taxon>Hymenochaetales</taxon>
        <taxon>Hymenochaetaceae</taxon>
        <taxon>Sanghuangporus</taxon>
    </lineage>
</organism>
<accession>A0A9Q5N9N8</accession>
<name>A0A9Q5N9N8_SANBA</name>
<dbReference type="Proteomes" id="UP000757232">
    <property type="component" value="Unassembled WGS sequence"/>
</dbReference>
<keyword evidence="3" id="KW-1185">Reference proteome</keyword>
<comment type="caution">
    <text evidence="2">The sequence shown here is derived from an EMBL/GenBank/DDBJ whole genome shotgun (WGS) entry which is preliminary data.</text>
</comment>
<feature type="compositionally biased region" description="Low complexity" evidence="1">
    <location>
        <begin position="202"/>
        <end position="222"/>
    </location>
</feature>
<dbReference type="AlphaFoldDB" id="A0A9Q5N9N8"/>
<dbReference type="EMBL" id="LNZH02000208">
    <property type="protein sequence ID" value="OCB85594.1"/>
    <property type="molecule type" value="Genomic_DNA"/>
</dbReference>
<evidence type="ECO:0000256" key="1">
    <source>
        <dbReference type="SAM" id="MobiDB-lite"/>
    </source>
</evidence>
<reference evidence="2" key="1">
    <citation type="submission" date="2016-06" db="EMBL/GenBank/DDBJ databases">
        <title>Draft Genome sequence of the fungus Inonotus baumii.</title>
        <authorList>
            <person name="Zhu H."/>
            <person name="Lin W."/>
        </authorList>
    </citation>
    <scope>NUCLEOTIDE SEQUENCE</scope>
    <source>
        <strain evidence="2">821</strain>
    </source>
</reference>